<feature type="transmembrane region" description="Helical" evidence="1">
    <location>
        <begin position="126"/>
        <end position="150"/>
    </location>
</feature>
<dbReference type="EMBL" id="JAUSTP010000010">
    <property type="protein sequence ID" value="MDQ0189757.1"/>
    <property type="molecule type" value="Genomic_DNA"/>
</dbReference>
<sequence>MDIVEEPQVFPFVLTCVLTFVLMAMTYGMTYLLHLPTTRADDLYWYLTRAAAFIAYALLTLTVMLGVSSSSALWDRWRARRLMTQLHQFTSLMVLPFLVLHLWALHQDTSVPFPWPAVFVPFEASYRPFATGLGVLSLFTVLILWITSFLRAKLGTRTWRAIHFLSFPTYLAVTLHGLLSGSDSGAVWARWLYLLPLVVIVLLSFQRLRARR</sequence>
<keyword evidence="1" id="KW-1133">Transmembrane helix</keyword>
<evidence type="ECO:0000313" key="2">
    <source>
        <dbReference type="EMBL" id="MDQ0189757.1"/>
    </source>
</evidence>
<feature type="transmembrane region" description="Helical" evidence="1">
    <location>
        <begin position="162"/>
        <end position="179"/>
    </location>
</feature>
<keyword evidence="1" id="KW-0812">Transmembrane</keyword>
<dbReference type="Proteomes" id="UP001232973">
    <property type="component" value="Unassembled WGS sequence"/>
</dbReference>
<evidence type="ECO:0000256" key="1">
    <source>
        <dbReference type="SAM" id="Phobius"/>
    </source>
</evidence>
<name>A0ABT9XHH4_9BACL</name>
<proteinExistence type="predicted"/>
<feature type="transmembrane region" description="Helical" evidence="1">
    <location>
        <begin position="185"/>
        <end position="205"/>
    </location>
</feature>
<accession>A0ABT9XHH4</accession>
<protein>
    <submittedName>
        <fullName evidence="2">Ferric reductase</fullName>
    </submittedName>
</protein>
<gene>
    <name evidence="2" type="ORF">J2S03_001604</name>
</gene>
<feature type="transmembrane region" description="Helical" evidence="1">
    <location>
        <begin position="53"/>
        <end position="74"/>
    </location>
</feature>
<evidence type="ECO:0000313" key="3">
    <source>
        <dbReference type="Proteomes" id="UP001232973"/>
    </source>
</evidence>
<feature type="transmembrane region" description="Helical" evidence="1">
    <location>
        <begin position="86"/>
        <end position="106"/>
    </location>
</feature>
<feature type="transmembrane region" description="Helical" evidence="1">
    <location>
        <begin position="12"/>
        <end position="33"/>
    </location>
</feature>
<dbReference type="RefSeq" id="WP_274456740.1">
    <property type="nucleotide sequence ID" value="NZ_CP067097.1"/>
</dbReference>
<organism evidence="2 3">
    <name type="scientific">Alicyclobacillus cycloheptanicus</name>
    <dbReference type="NCBI Taxonomy" id="1457"/>
    <lineage>
        <taxon>Bacteria</taxon>
        <taxon>Bacillati</taxon>
        <taxon>Bacillota</taxon>
        <taxon>Bacilli</taxon>
        <taxon>Bacillales</taxon>
        <taxon>Alicyclobacillaceae</taxon>
        <taxon>Alicyclobacillus</taxon>
    </lineage>
</organism>
<comment type="caution">
    <text evidence="2">The sequence shown here is derived from an EMBL/GenBank/DDBJ whole genome shotgun (WGS) entry which is preliminary data.</text>
</comment>
<keyword evidence="3" id="KW-1185">Reference proteome</keyword>
<keyword evidence="1" id="KW-0472">Membrane</keyword>
<reference evidence="2 3" key="1">
    <citation type="submission" date="2023-07" db="EMBL/GenBank/DDBJ databases">
        <title>Genomic Encyclopedia of Type Strains, Phase IV (KMG-IV): sequencing the most valuable type-strain genomes for metagenomic binning, comparative biology and taxonomic classification.</title>
        <authorList>
            <person name="Goeker M."/>
        </authorList>
    </citation>
    <scope>NUCLEOTIDE SEQUENCE [LARGE SCALE GENOMIC DNA]</scope>
    <source>
        <strain evidence="2 3">DSM 4006</strain>
    </source>
</reference>